<proteinExistence type="predicted"/>
<dbReference type="AlphaFoldDB" id="A0AAV4B3R7"/>
<evidence type="ECO:0000313" key="2">
    <source>
        <dbReference type="Proteomes" id="UP000735302"/>
    </source>
</evidence>
<reference evidence="1 2" key="1">
    <citation type="journal article" date="2021" name="Elife">
        <title>Chloroplast acquisition without the gene transfer in kleptoplastic sea slugs, Plakobranchus ocellatus.</title>
        <authorList>
            <person name="Maeda T."/>
            <person name="Takahashi S."/>
            <person name="Yoshida T."/>
            <person name="Shimamura S."/>
            <person name="Takaki Y."/>
            <person name="Nagai Y."/>
            <person name="Toyoda A."/>
            <person name="Suzuki Y."/>
            <person name="Arimoto A."/>
            <person name="Ishii H."/>
            <person name="Satoh N."/>
            <person name="Nishiyama T."/>
            <person name="Hasebe M."/>
            <person name="Maruyama T."/>
            <person name="Minagawa J."/>
            <person name="Obokata J."/>
            <person name="Shigenobu S."/>
        </authorList>
    </citation>
    <scope>NUCLEOTIDE SEQUENCE [LARGE SCALE GENOMIC DNA]</scope>
</reference>
<dbReference type="EMBL" id="BLXT01004479">
    <property type="protein sequence ID" value="GFO13004.1"/>
    <property type="molecule type" value="Genomic_DNA"/>
</dbReference>
<accession>A0AAV4B3R7</accession>
<name>A0AAV4B3R7_9GAST</name>
<comment type="caution">
    <text evidence="1">The sequence shown here is derived from an EMBL/GenBank/DDBJ whole genome shotgun (WGS) entry which is preliminary data.</text>
</comment>
<sequence>MSIKNHTPEPYYIFTFLAVSSHPLISPESGEINSGTGDSCRPHSICEFFRAPVIWLMHAQPSRSPKTLLAWRRDFKLGRKKSFA</sequence>
<evidence type="ECO:0000313" key="1">
    <source>
        <dbReference type="EMBL" id="GFO13004.1"/>
    </source>
</evidence>
<organism evidence="1 2">
    <name type="scientific">Plakobranchus ocellatus</name>
    <dbReference type="NCBI Taxonomy" id="259542"/>
    <lineage>
        <taxon>Eukaryota</taxon>
        <taxon>Metazoa</taxon>
        <taxon>Spiralia</taxon>
        <taxon>Lophotrochozoa</taxon>
        <taxon>Mollusca</taxon>
        <taxon>Gastropoda</taxon>
        <taxon>Heterobranchia</taxon>
        <taxon>Euthyneura</taxon>
        <taxon>Panpulmonata</taxon>
        <taxon>Sacoglossa</taxon>
        <taxon>Placobranchoidea</taxon>
        <taxon>Plakobranchidae</taxon>
        <taxon>Plakobranchus</taxon>
    </lineage>
</organism>
<keyword evidence="2" id="KW-1185">Reference proteome</keyword>
<dbReference type="Proteomes" id="UP000735302">
    <property type="component" value="Unassembled WGS sequence"/>
</dbReference>
<protein>
    <submittedName>
        <fullName evidence="1">Uncharacterized protein</fullName>
    </submittedName>
</protein>
<gene>
    <name evidence="1" type="ORF">PoB_003950900</name>
</gene>